<keyword evidence="3" id="KW-1185">Reference proteome</keyword>
<accession>A0A1H4EFM6</accession>
<dbReference type="STRING" id="37625.SAMN05660420_03355"/>
<gene>
    <name evidence="2" type="ORF">SAMN05660420_03355</name>
</gene>
<evidence type="ECO:0000313" key="3">
    <source>
        <dbReference type="Proteomes" id="UP000199409"/>
    </source>
</evidence>
<dbReference type="AlphaFoldDB" id="A0A1H4EFM6"/>
<feature type="region of interest" description="Disordered" evidence="1">
    <location>
        <begin position="250"/>
        <end position="271"/>
    </location>
</feature>
<dbReference type="OrthoDB" id="5405960at2"/>
<dbReference type="Gene3D" id="3.40.50.1820">
    <property type="entry name" value="alpha/beta hydrolase"/>
    <property type="match status" value="1"/>
</dbReference>
<name>A0A1H4EFM6_9BACT</name>
<evidence type="ECO:0008006" key="4">
    <source>
        <dbReference type="Google" id="ProtNLM"/>
    </source>
</evidence>
<dbReference type="Pfam" id="PF26363">
    <property type="entry name" value="Phospholipase-like"/>
    <property type="match status" value="1"/>
</dbReference>
<sequence length="578" mass="62744">MSSFDQLVNAQLSEKAYSDFDPTDVDNATTAFTDSNGSDWTVYTVSETSGYNTGFSGVAFRNEDTKEVVVAYRGTDGPRDVTPDLQAGLGQNVPNQYQQAKDFYDAVLDKTNTDSSNSPTLTGHSLGGALAQLVGAVTGAETQTYNAPGVKDVLYNNPSTFGVFSETATFDNIKNNNFFLDTIHMVGEQLGNSITIGGELSQAVIDAIKVLMTNFGRLLPSTLEFLVDQHGIGTMVDSLARLLGGYPAADGLSDPTNPDASSDNKNDLSSEDFSSPLVLDLNNNDRTSTLLMMADTYFDLDGDGFAERTGWIEAEDGLLVLDKNQNGNVDNGNELFGNYSQNQDGHLAENGFAALTDYDINNDGIINADDDVFESLQVWADANSDGISQDGELHSLSDLHIESINLNATEVNTEEKWNQISHESTFTQQAVDDDGNVVTDQDGNAVLEVKAVHDVWFASDRQDTTYQYEGEVSADIAALPEMKGMGRVMNLSHSMVADATLQQQVETLLASANRDLATIYSNADAVLARWAHADDIATDESRGEQHVLNHNYNNPQAKYVYREYASNRVSNNPGTLCR</sequence>
<protein>
    <recommendedName>
        <fullName evidence="4">Lipase (Class 3)</fullName>
    </recommendedName>
</protein>
<dbReference type="InterPro" id="IPR029058">
    <property type="entry name" value="AB_hydrolase_fold"/>
</dbReference>
<dbReference type="PANTHER" id="PTHR39431">
    <property type="entry name" value="FRPA/C-RELATED PROTEIN"/>
    <property type="match status" value="1"/>
</dbReference>
<reference evidence="2 3" key="1">
    <citation type="submission" date="2016-10" db="EMBL/GenBank/DDBJ databases">
        <authorList>
            <person name="de Groot N.N."/>
        </authorList>
    </citation>
    <scope>NUCLEOTIDE SEQUENCE [LARGE SCALE GENOMIC DNA]</scope>
    <source>
        <strain evidence="2 3">DSM 7343</strain>
    </source>
</reference>
<organism evidence="2 3">
    <name type="scientific">Desulfuromusa kysingii</name>
    <dbReference type="NCBI Taxonomy" id="37625"/>
    <lineage>
        <taxon>Bacteria</taxon>
        <taxon>Pseudomonadati</taxon>
        <taxon>Thermodesulfobacteriota</taxon>
        <taxon>Desulfuromonadia</taxon>
        <taxon>Desulfuromonadales</taxon>
        <taxon>Geopsychrobacteraceae</taxon>
        <taxon>Desulfuromusa</taxon>
    </lineage>
</organism>
<dbReference type="EMBL" id="FNQN01000018">
    <property type="protein sequence ID" value="SEA83619.1"/>
    <property type="molecule type" value="Genomic_DNA"/>
</dbReference>
<dbReference type="SUPFAM" id="SSF53474">
    <property type="entry name" value="alpha/beta-Hydrolases"/>
    <property type="match status" value="1"/>
</dbReference>
<dbReference type="Proteomes" id="UP000199409">
    <property type="component" value="Unassembled WGS sequence"/>
</dbReference>
<proteinExistence type="predicted"/>
<dbReference type="RefSeq" id="WP_092350969.1">
    <property type="nucleotide sequence ID" value="NZ_FNQN01000018.1"/>
</dbReference>
<evidence type="ECO:0000313" key="2">
    <source>
        <dbReference type="EMBL" id="SEA83619.1"/>
    </source>
</evidence>
<evidence type="ECO:0000256" key="1">
    <source>
        <dbReference type="SAM" id="MobiDB-lite"/>
    </source>
</evidence>
<dbReference type="PANTHER" id="PTHR39431:SF1">
    <property type="entry name" value="FRPA_C-RELATED PROTEIN"/>
    <property type="match status" value="1"/>
</dbReference>